<evidence type="ECO:0000313" key="2">
    <source>
        <dbReference type="Proteomes" id="UP000603865"/>
    </source>
</evidence>
<dbReference type="SUPFAM" id="SSF102712">
    <property type="entry name" value="JAB1/MPN domain"/>
    <property type="match status" value="1"/>
</dbReference>
<accession>A0A918CL61</accession>
<organism evidence="1 2">
    <name type="scientific">Deinococcus ruber</name>
    <dbReference type="NCBI Taxonomy" id="1848197"/>
    <lineage>
        <taxon>Bacteria</taxon>
        <taxon>Thermotogati</taxon>
        <taxon>Deinococcota</taxon>
        <taxon>Deinococci</taxon>
        <taxon>Deinococcales</taxon>
        <taxon>Deinococcaceae</taxon>
        <taxon>Deinococcus</taxon>
    </lineage>
</organism>
<dbReference type="EMBL" id="BMQL01000049">
    <property type="protein sequence ID" value="GGR30314.1"/>
    <property type="molecule type" value="Genomic_DNA"/>
</dbReference>
<evidence type="ECO:0008006" key="3">
    <source>
        <dbReference type="Google" id="ProtNLM"/>
    </source>
</evidence>
<reference evidence="1" key="2">
    <citation type="submission" date="2020-09" db="EMBL/GenBank/DDBJ databases">
        <authorList>
            <person name="Sun Q."/>
            <person name="Ohkuma M."/>
        </authorList>
    </citation>
    <scope>NUCLEOTIDE SEQUENCE</scope>
    <source>
        <strain evidence="1">JCM 31311</strain>
    </source>
</reference>
<keyword evidence="2" id="KW-1185">Reference proteome</keyword>
<protein>
    <recommendedName>
        <fullName evidence="3">JAB domain-containing protein</fullName>
    </recommendedName>
</protein>
<gene>
    <name evidence="1" type="ORF">GCM10008957_46390</name>
</gene>
<sequence>MFSLRKRRSAPQETELPRTKAAVLAAGGPLFVPRNLLQETFEAFVPYWRAGVETAAFWAGPDSEHLRTLTTLVLPTLFQTPGNYQVQPGSQQRLAHELREQGLIVHAQVHTHPSRWVGHSPTDDAQAYTTAEGGLSLVWPEYGRPMEQDLAAVGFHVRRGGRWVPLKDSAEREAHLRVVDSVIDLRWSIAAGRIHDKE</sequence>
<proteinExistence type="predicted"/>
<evidence type="ECO:0000313" key="1">
    <source>
        <dbReference type="EMBL" id="GGR30314.1"/>
    </source>
</evidence>
<dbReference type="Proteomes" id="UP000603865">
    <property type="component" value="Unassembled WGS sequence"/>
</dbReference>
<comment type="caution">
    <text evidence="1">The sequence shown here is derived from an EMBL/GenBank/DDBJ whole genome shotgun (WGS) entry which is preliminary data.</text>
</comment>
<dbReference type="AlphaFoldDB" id="A0A918CL61"/>
<reference evidence="1" key="1">
    <citation type="journal article" date="2014" name="Int. J. Syst. Evol. Microbiol.">
        <title>Complete genome sequence of Corynebacterium casei LMG S-19264T (=DSM 44701T), isolated from a smear-ripened cheese.</title>
        <authorList>
            <consortium name="US DOE Joint Genome Institute (JGI-PGF)"/>
            <person name="Walter F."/>
            <person name="Albersmeier A."/>
            <person name="Kalinowski J."/>
            <person name="Ruckert C."/>
        </authorList>
    </citation>
    <scope>NUCLEOTIDE SEQUENCE</scope>
    <source>
        <strain evidence="1">JCM 31311</strain>
    </source>
</reference>
<name>A0A918CL61_9DEIO</name>